<feature type="compositionally biased region" description="Basic and acidic residues" evidence="1">
    <location>
        <begin position="1172"/>
        <end position="1184"/>
    </location>
</feature>
<organism evidence="2 3">
    <name type="scientific">Porites lobata</name>
    <dbReference type="NCBI Taxonomy" id="104759"/>
    <lineage>
        <taxon>Eukaryota</taxon>
        <taxon>Metazoa</taxon>
        <taxon>Cnidaria</taxon>
        <taxon>Anthozoa</taxon>
        <taxon>Hexacorallia</taxon>
        <taxon>Scleractinia</taxon>
        <taxon>Fungiina</taxon>
        <taxon>Poritidae</taxon>
        <taxon>Porites</taxon>
    </lineage>
</organism>
<feature type="compositionally biased region" description="Basic and acidic residues" evidence="1">
    <location>
        <begin position="852"/>
        <end position="872"/>
    </location>
</feature>
<feature type="compositionally biased region" description="Basic and acidic residues" evidence="1">
    <location>
        <begin position="2296"/>
        <end position="2307"/>
    </location>
</feature>
<feature type="compositionally biased region" description="Polar residues" evidence="1">
    <location>
        <begin position="666"/>
        <end position="678"/>
    </location>
</feature>
<feature type="compositionally biased region" description="Polar residues" evidence="1">
    <location>
        <begin position="1406"/>
        <end position="1425"/>
    </location>
</feature>
<feature type="region of interest" description="Disordered" evidence="1">
    <location>
        <begin position="89"/>
        <end position="118"/>
    </location>
</feature>
<feature type="compositionally biased region" description="Basic and acidic residues" evidence="1">
    <location>
        <begin position="1659"/>
        <end position="1676"/>
    </location>
</feature>
<sequence>MADAGEKVLEVLLNKKDLFMVMISHSGTIRDLCDEIEKVAREEFGEKGQVTVLETKQGARLPERYKVGNLLKNERRIMAYSSECNVSSKRKRKLPHVRATEEGIHKPKRKRKEKSDKRLHNTFAIATTVSESDSNLGHNSYGNGKNSKGKSFNQGTCGVSHRRTRSTVRGLNKLCGSSCNKLYVNLRQRESDNYLGDESNAVADDESGTDKGILNCSHREHVDSDIRHEKESMILSANSRHNEEGVQSCDHQSEVDSEYNEVAVDRIKRKLSFSVSCRRHDDSGATCHGRESSTASNRDKSQKVKETLLTKQSCADESDGKCGDESRKGSNLLKSNHHSKDSDSEDSYSESDSRSLSDNVEEIVFDNVDLSDYEGPVLRSAQKQTKNNLQHRSSMSEHSYGNTNRRINGKPNITSKCKKEKSINKQLSQDNRRLPLGIGKNVQIRVSPLSSPNKPRRLQAKEQMTRIKKSSGRTLDKPREKGQTNQIERTTELNQGNPERSQTGEKTYQTDTVQESENAFIRIFLGDMRELQCEGKRDDDSTKKSPGQRGHSNTGAIVLSSLRSPERRSQRRKEEIHKSTSKVADWLSTHDISTGINSNATETCQTEPGCEAPSERVISTRATARDRSKEASKRVARSDDNCDTYCNEGNERGSADSVSSDRRMINGTSLSEGSPLQRRSQEKADKGVNESSMTQSTLRQNNANRLTSGRPPVSSAGPRFAGMTKQCLVKVQKLPVRKQNGELKVIPLQGILFNEHSASCFDEEGDETFSKTNNPGPLKISAELKKAKTMEVESDRSEIQGKDEGGATDENQTIDNPPTTRSPATQTKTPSPKPVRPTADLRPQMPSSQDGPSDRLAVHSLVDREGTEDLKSKRSGVPLSKSKRDCYSLLENDEENLSSSKNDATDSDAKWVAPKREKGSVKAISKKRKRILQMENVDSGSVNQGKALHGGTSITKERQSLKNSRCEIGDNAEPPAILNNIPIHVDRLRHDEREIDEGRGATNEGLNPRWGQQSREVQLPSSKQEAAQLLENQSDSFMNGDGNNTDVQERPGTEKNRCELEEDRNVGDSGSDSTVCESGVFSADGKRHRVEKGVSKDKETMNIAGKRQKCSLKNQENSEVVKDNITDGRKQGQQSKSAQSASHGSGKNDISTEDDLCNRNSGKGPVVSADRLVSRRKESKHLEQLQDIDSVLDIQERESESVETFTEDLDKKSEPTQDHLNNNVSIGQSTTDSVDRVVSGNKGSKQSSRRKERQVKESPVTKNQKETESTDPVDSISSVDDIIDRRNTGQNTVDSVGLPGSRNGELGHSNVTEQVQDVDSNVSKQEQQYDSKATSREYLGKGDRRTINSLHNSNKKRLQDNVAVVSEEGEISSSEATVMASSSQKGKIARTNFHLNNKERLEDSDSVVSQQEEISDSEATATTKSGKNDDTGKNNSHSSNTEQLQGVVSDVLEKEQISDAEATARASSRKNGKTPISSLHSSNTERLQHVDSVLSEQEQISDLEENAVGRSRRKLRSSSTEQLQGDTVLSIHEEDSDSKATAGVSSRKNDKTRKNILQSNSSKRLQTRNSLHSGKTEQLQDVGCVVSEQEEILNSNATANASSRKNDKTWKTILQSSIPDQFQNVGPVVSVEGQVSDSEESAIAYAKKNGQMKNRKSNKRDMESLHRLKRQRETTKHSNNTEMLEGIDSAVFVEEKEPDSEENASSGSKKNDKTQNSNEKRHTESLHGLERRIETTKHSNNTKVLQCIDSAVFVKEKEFDSEATASSGSKPNDKATRNSNIKRHTEPLRELERPKEITKHSDNTEQLHGIILEQGQETDSNEISSGSDGEDDETIKDNISGKGSSTKRAMNSFDGQRTGRGKSKRHTEQLADVNSGERVPTKQQKTDVSAMVSASRGESSRSNRDHTHNYRDSSKTAVESVDRSSCENEKSKQFNLSSFKKDRASEKDREVLMERSNAYVGKSCVNNKDGSICQKQDVSSSKRKDSRSSFDDDIETESETDKEKEDDSEAWKLPLQLSPFKEGKHIVWMRERTEQKADDVTGHAKAIKRHCMKADKSAVQSEDSSQSESENTAVGRSQTFVKKNESKANVSALNGETGLEKGQSTITEKDVSDSEGDLENRVEGNGKIIEQGCDKGSDMEVNGIRETDGKTIVAKQEPKKTHAPKRKAANEDNSQFLKNSGNYTCSEEGGKKRKKSKSKDCLNETEQKESHKNSSDEEIADDGVAERNEDNSQFLENSGNHTCNEKGAKKSRKRKNRDFFTEAKEKESDKDSTDIEIADNGVEEKNEDNSQFPENSRNHVCNEEGAKKSRKSKSKDLLSEAKQKKSDRDSSDRKIADDRVNEKKDKQSQVVERPEFYRTENDKKRKKKKKIRKYDWPSPQKESGLRGVPEEKWKMEESVDFGTIKEIEKGTKERSSKPEEKKEKKKKKKKKEKRQSESSTSLNDSGYRTLTEVKDEMKESDEFKKNKAKEKSTDPDVPTEVWKPSSEHTQQKPVKKKKAKLLSLLDLAQDAEQKSSSTAENTKTLSASRKHDHNLKRHFRQTPKGFIHTVKNRKLSASTSTIHVRRKPRTNPKENLQFKGMPAKEKDMTARQLSFEELLNDDSFWNT</sequence>
<feature type="compositionally biased region" description="Basic and acidic residues" evidence="1">
    <location>
        <begin position="1091"/>
        <end position="1100"/>
    </location>
</feature>
<feature type="compositionally biased region" description="Basic and acidic residues" evidence="1">
    <location>
        <begin position="903"/>
        <end position="920"/>
    </location>
</feature>
<feature type="region of interest" description="Disordered" evidence="1">
    <location>
        <begin position="2036"/>
        <end position="2588"/>
    </location>
</feature>
<feature type="region of interest" description="Disordered" evidence="1">
    <location>
        <begin position="1645"/>
        <end position="1737"/>
    </location>
</feature>
<feature type="compositionally biased region" description="Basic and acidic residues" evidence="1">
    <location>
        <begin position="2451"/>
        <end position="2474"/>
    </location>
</feature>
<feature type="region of interest" description="Disordered" evidence="1">
    <location>
        <begin position="764"/>
        <end position="977"/>
    </location>
</feature>
<feature type="compositionally biased region" description="Basic and acidic residues" evidence="1">
    <location>
        <begin position="955"/>
        <end position="968"/>
    </location>
</feature>
<feature type="compositionally biased region" description="Basic and acidic residues" evidence="1">
    <location>
        <begin position="564"/>
        <end position="578"/>
    </location>
</feature>
<feature type="compositionally biased region" description="Polar residues" evidence="1">
    <location>
        <begin position="1474"/>
        <end position="1485"/>
    </location>
</feature>
<dbReference type="EMBL" id="CALNXK010000050">
    <property type="protein sequence ID" value="CAH3131789.1"/>
    <property type="molecule type" value="Genomic_DNA"/>
</dbReference>
<protein>
    <submittedName>
        <fullName evidence="2">Uncharacterized protein</fullName>
    </submittedName>
</protein>
<feature type="compositionally biased region" description="Polar residues" evidence="1">
    <location>
        <begin position="483"/>
        <end position="513"/>
    </location>
</feature>
<feature type="compositionally biased region" description="Basic and acidic residues" evidence="1">
    <location>
        <begin position="623"/>
        <end position="640"/>
    </location>
</feature>
<feature type="region of interest" description="Disordered" evidence="1">
    <location>
        <begin position="279"/>
        <end position="357"/>
    </location>
</feature>
<feature type="region of interest" description="Disordered" evidence="1">
    <location>
        <begin position="533"/>
        <end position="720"/>
    </location>
</feature>
<proteinExistence type="predicted"/>
<feature type="compositionally biased region" description="Polar residues" evidence="1">
    <location>
        <begin position="1964"/>
        <end position="1978"/>
    </location>
</feature>
<feature type="compositionally biased region" description="Polar residues" evidence="1">
    <location>
        <begin position="1309"/>
        <end position="1326"/>
    </location>
</feature>
<feature type="compositionally biased region" description="Basic and acidic residues" evidence="1">
    <location>
        <begin position="679"/>
        <end position="688"/>
    </location>
</feature>
<feature type="compositionally biased region" description="Basic residues" evidence="1">
    <location>
        <begin position="2528"/>
        <end position="2541"/>
    </location>
</feature>
<feature type="compositionally biased region" description="Basic and acidic residues" evidence="1">
    <location>
        <begin position="1119"/>
        <end position="1130"/>
    </location>
</feature>
<dbReference type="Proteomes" id="UP001159405">
    <property type="component" value="Unassembled WGS sequence"/>
</dbReference>
<feature type="compositionally biased region" description="Basic and acidic residues" evidence="1">
    <location>
        <begin position="1980"/>
        <end position="1990"/>
    </location>
</feature>
<feature type="region of interest" description="Disordered" evidence="1">
    <location>
        <begin position="133"/>
        <end position="158"/>
    </location>
</feature>
<feature type="compositionally biased region" description="Polar residues" evidence="1">
    <location>
        <begin position="2171"/>
        <end position="2185"/>
    </location>
</feature>
<feature type="compositionally biased region" description="Polar residues" evidence="1">
    <location>
        <begin position="1841"/>
        <end position="1855"/>
    </location>
</feature>
<reference evidence="2 3" key="1">
    <citation type="submission" date="2022-05" db="EMBL/GenBank/DDBJ databases">
        <authorList>
            <consortium name="Genoscope - CEA"/>
            <person name="William W."/>
        </authorList>
    </citation>
    <scope>NUCLEOTIDE SEQUENCE [LARGE SCALE GENOMIC DNA]</scope>
</reference>
<feature type="compositionally biased region" description="Polar residues" evidence="1">
    <location>
        <begin position="2514"/>
        <end position="2527"/>
    </location>
</feature>
<feature type="compositionally biased region" description="Low complexity" evidence="1">
    <location>
        <begin position="2060"/>
        <end position="2070"/>
    </location>
</feature>
<feature type="compositionally biased region" description="Polar residues" evidence="1">
    <location>
        <begin position="1517"/>
        <end position="1527"/>
    </location>
</feature>
<gene>
    <name evidence="2" type="ORF">PLOB_00036281</name>
</gene>
<feature type="compositionally biased region" description="Basic and acidic residues" evidence="1">
    <location>
        <begin position="649"/>
        <end position="664"/>
    </location>
</feature>
<feature type="compositionally biased region" description="Polar residues" evidence="1">
    <location>
        <begin position="689"/>
        <end position="707"/>
    </location>
</feature>
<feature type="compositionally biased region" description="Polar residues" evidence="1">
    <location>
        <begin position="2231"/>
        <end position="2242"/>
    </location>
</feature>
<evidence type="ECO:0000313" key="3">
    <source>
        <dbReference type="Proteomes" id="UP001159405"/>
    </source>
</evidence>
<feature type="region of interest" description="Disordered" evidence="1">
    <location>
        <begin position="1759"/>
        <end position="2016"/>
    </location>
</feature>
<name>A0ABN8P2W8_9CNID</name>
<feature type="compositionally biased region" description="Basic and acidic residues" evidence="1">
    <location>
        <begin position="782"/>
        <end position="805"/>
    </location>
</feature>
<feature type="compositionally biased region" description="Polar residues" evidence="1">
    <location>
        <begin position="133"/>
        <end position="157"/>
    </location>
</feature>
<feature type="compositionally biased region" description="Basic and acidic residues" evidence="1">
    <location>
        <begin position="318"/>
        <end position="328"/>
    </location>
</feature>
<feature type="region of interest" description="Disordered" evidence="1">
    <location>
        <begin position="997"/>
        <end position="1578"/>
    </location>
</feature>
<evidence type="ECO:0000256" key="1">
    <source>
        <dbReference type="SAM" id="MobiDB-lite"/>
    </source>
</evidence>
<feature type="region of interest" description="Disordered" evidence="1">
    <location>
        <begin position="382"/>
        <end position="413"/>
    </location>
</feature>
<feature type="compositionally biased region" description="Basic and acidic residues" evidence="1">
    <location>
        <begin position="1709"/>
        <end position="1737"/>
    </location>
</feature>
<feature type="compositionally biased region" description="Basic and acidic residues" evidence="1">
    <location>
        <begin position="1939"/>
        <end position="1953"/>
    </location>
</feature>
<feature type="compositionally biased region" description="Polar residues" evidence="1">
    <location>
        <begin position="2071"/>
        <end position="2094"/>
    </location>
</feature>
<feature type="compositionally biased region" description="Polar residues" evidence="1">
    <location>
        <begin position="590"/>
        <end position="606"/>
    </location>
</feature>
<feature type="compositionally biased region" description="Basic and acidic residues" evidence="1">
    <location>
        <begin position="2132"/>
        <end position="2149"/>
    </location>
</feature>
<feature type="compositionally biased region" description="Basic and acidic residues" evidence="1">
    <location>
        <begin position="279"/>
        <end position="308"/>
    </location>
</feature>
<feature type="compositionally biased region" description="Basic and acidic residues" evidence="1">
    <location>
        <begin position="1783"/>
        <end position="1805"/>
    </location>
</feature>
<feature type="compositionally biased region" description="Low complexity" evidence="1">
    <location>
        <begin position="1371"/>
        <end position="1383"/>
    </location>
</feature>
<feature type="compositionally biased region" description="Basic and acidic residues" evidence="1">
    <location>
        <begin position="1047"/>
        <end position="1066"/>
    </location>
</feature>
<feature type="compositionally biased region" description="Polar residues" evidence="1">
    <location>
        <begin position="1555"/>
        <end position="1578"/>
    </location>
</feature>
<feature type="compositionally biased region" description="Low complexity" evidence="1">
    <location>
        <begin position="1131"/>
        <end position="1147"/>
    </location>
</feature>
<feature type="compositionally biased region" description="Basic and acidic residues" evidence="1">
    <location>
        <begin position="2257"/>
        <end position="2273"/>
    </location>
</feature>
<feature type="compositionally biased region" description="Basic and acidic residues" evidence="1">
    <location>
        <begin position="2198"/>
        <end position="2215"/>
    </location>
</feature>
<feature type="region of interest" description="Disordered" evidence="1">
    <location>
        <begin position="446"/>
        <end position="513"/>
    </location>
</feature>
<feature type="compositionally biased region" description="Basic and acidic residues" evidence="1">
    <location>
        <begin position="1898"/>
        <end position="1932"/>
    </location>
</feature>
<feature type="compositionally biased region" description="Polar residues" evidence="1">
    <location>
        <begin position="1433"/>
        <end position="1446"/>
    </location>
</feature>
<feature type="compositionally biased region" description="Basic and acidic residues" evidence="1">
    <location>
        <begin position="533"/>
        <end position="543"/>
    </location>
</feature>
<feature type="compositionally biased region" description="Polar residues" evidence="1">
    <location>
        <begin position="1010"/>
        <end position="1046"/>
    </location>
</feature>
<feature type="compositionally biased region" description="Polar residues" evidence="1">
    <location>
        <begin position="1815"/>
        <end position="1827"/>
    </location>
</feature>
<feature type="compositionally biased region" description="Basic and acidic residues" evidence="1">
    <location>
        <begin position="2107"/>
        <end position="2124"/>
    </location>
</feature>
<feature type="compositionally biased region" description="Basic and acidic residues" evidence="1">
    <location>
        <begin position="2314"/>
        <end position="2363"/>
    </location>
</feature>
<accession>A0ABN8P2W8</accession>
<feature type="compositionally biased region" description="Basic residues" evidence="1">
    <location>
        <begin position="2423"/>
        <end position="2433"/>
    </location>
</feature>
<feature type="compositionally biased region" description="Basic and acidic residues" evidence="1">
    <location>
        <begin position="1208"/>
        <end position="1217"/>
    </location>
</feature>
<feature type="compositionally biased region" description="Basic and acidic residues" evidence="1">
    <location>
        <begin position="2388"/>
        <end position="2422"/>
    </location>
</feature>
<feature type="compositionally biased region" description="Basic and acidic residues" evidence="1">
    <location>
        <begin position="1327"/>
        <end position="1346"/>
    </location>
</feature>
<keyword evidence="3" id="KW-1185">Reference proteome</keyword>
<feature type="compositionally biased region" description="Polar residues" evidence="1">
    <location>
        <begin position="809"/>
        <end position="830"/>
    </location>
</feature>
<comment type="caution">
    <text evidence="2">The sequence shown here is derived from an EMBL/GenBank/DDBJ whole genome shotgun (WGS) entry which is preliminary data.</text>
</comment>
<evidence type="ECO:0000313" key="2">
    <source>
        <dbReference type="EMBL" id="CAH3131789.1"/>
    </source>
</evidence>
<feature type="compositionally biased region" description="Polar residues" evidence="1">
    <location>
        <begin position="1218"/>
        <end position="1232"/>
    </location>
</feature>